<dbReference type="AlphaFoldDB" id="A0AAW9KKR7"/>
<keyword evidence="1" id="KW-0812">Transmembrane</keyword>
<feature type="transmembrane region" description="Helical" evidence="1">
    <location>
        <begin position="7"/>
        <end position="27"/>
    </location>
</feature>
<sequence length="60" mass="7097">MKCKKLFKYEIIGIFIIFFIGCLWHNLYDILGNNVLIGLIAPVNESMWEHWKIGLYPILI</sequence>
<proteinExistence type="predicted"/>
<accession>A0AAW9KKR7</accession>
<evidence type="ECO:0000256" key="1">
    <source>
        <dbReference type="SAM" id="Phobius"/>
    </source>
</evidence>
<dbReference type="PROSITE" id="PS51257">
    <property type="entry name" value="PROKAR_LIPOPROTEIN"/>
    <property type="match status" value="1"/>
</dbReference>
<reference evidence="2" key="1">
    <citation type="submission" date="2019-11" db="EMBL/GenBank/DDBJ databases">
        <title>Characterization of Clostridium perfringens isolates from swine manure treated agricultural soils.</title>
        <authorList>
            <person name="Wushke S.T."/>
        </authorList>
    </citation>
    <scope>NUCLEOTIDE SEQUENCE</scope>
    <source>
        <strain evidence="2">X62</strain>
    </source>
</reference>
<keyword evidence="1" id="KW-1133">Transmembrane helix</keyword>
<feature type="non-terminal residue" evidence="2">
    <location>
        <position position="60"/>
    </location>
</feature>
<dbReference type="EMBL" id="WNUR01000797">
    <property type="protein sequence ID" value="MDZ7543084.1"/>
    <property type="molecule type" value="Genomic_DNA"/>
</dbReference>
<dbReference type="Pfam" id="PF20122">
    <property type="entry name" value="DUF6512"/>
    <property type="match status" value="1"/>
</dbReference>
<comment type="caution">
    <text evidence="2">The sequence shown here is derived from an EMBL/GenBank/DDBJ whole genome shotgun (WGS) entry which is preliminary data.</text>
</comment>
<evidence type="ECO:0000313" key="2">
    <source>
        <dbReference type="EMBL" id="MDZ7543084.1"/>
    </source>
</evidence>
<keyword evidence="1" id="KW-0472">Membrane</keyword>
<dbReference type="InterPro" id="IPR045407">
    <property type="entry name" value="DUF6512"/>
</dbReference>
<gene>
    <name evidence="2" type="ORF">GNF83_18270</name>
</gene>
<name>A0AAW9KKR7_CLOPF</name>
<evidence type="ECO:0000313" key="3">
    <source>
        <dbReference type="Proteomes" id="UP001288944"/>
    </source>
</evidence>
<dbReference type="Proteomes" id="UP001288944">
    <property type="component" value="Unassembled WGS sequence"/>
</dbReference>
<protein>
    <submittedName>
        <fullName evidence="2">Uncharacterized protein</fullName>
    </submittedName>
</protein>
<organism evidence="2 3">
    <name type="scientific">Clostridium perfringens</name>
    <dbReference type="NCBI Taxonomy" id="1502"/>
    <lineage>
        <taxon>Bacteria</taxon>
        <taxon>Bacillati</taxon>
        <taxon>Bacillota</taxon>
        <taxon>Clostridia</taxon>
        <taxon>Eubacteriales</taxon>
        <taxon>Clostridiaceae</taxon>
        <taxon>Clostridium</taxon>
    </lineage>
</organism>